<keyword evidence="9" id="KW-1185">Reference proteome</keyword>
<feature type="transmembrane region" description="Helical" evidence="6">
    <location>
        <begin position="291"/>
        <end position="314"/>
    </location>
</feature>
<proteinExistence type="inferred from homology"/>
<organism evidence="8 9">
    <name type="scientific">Coniochaeta ligniaria NRRL 30616</name>
    <dbReference type="NCBI Taxonomy" id="1408157"/>
    <lineage>
        <taxon>Eukaryota</taxon>
        <taxon>Fungi</taxon>
        <taxon>Dikarya</taxon>
        <taxon>Ascomycota</taxon>
        <taxon>Pezizomycotina</taxon>
        <taxon>Sordariomycetes</taxon>
        <taxon>Sordariomycetidae</taxon>
        <taxon>Coniochaetales</taxon>
        <taxon>Coniochaetaceae</taxon>
        <taxon>Coniochaeta</taxon>
    </lineage>
</organism>
<feature type="transmembrane region" description="Helical" evidence="6">
    <location>
        <begin position="449"/>
        <end position="470"/>
    </location>
</feature>
<dbReference type="STRING" id="1408157.A0A1J7IUW3"/>
<dbReference type="PROSITE" id="PS00216">
    <property type="entry name" value="SUGAR_TRANSPORT_1"/>
    <property type="match status" value="2"/>
</dbReference>
<feature type="transmembrane region" description="Helical" evidence="6">
    <location>
        <begin position="353"/>
        <end position="374"/>
    </location>
</feature>
<evidence type="ECO:0000256" key="1">
    <source>
        <dbReference type="ARBA" id="ARBA00004141"/>
    </source>
</evidence>
<dbReference type="InterPro" id="IPR050360">
    <property type="entry name" value="MFS_Sugar_Transporters"/>
</dbReference>
<keyword evidence="3 6" id="KW-0812">Transmembrane</keyword>
<evidence type="ECO:0000259" key="7">
    <source>
        <dbReference type="PROSITE" id="PS50850"/>
    </source>
</evidence>
<keyword evidence="4 6" id="KW-1133">Transmembrane helix</keyword>
<dbReference type="AlphaFoldDB" id="A0A1J7IUW3"/>
<feature type="transmembrane region" description="Helical" evidence="6">
    <location>
        <begin position="143"/>
        <end position="163"/>
    </location>
</feature>
<evidence type="ECO:0000256" key="4">
    <source>
        <dbReference type="ARBA" id="ARBA00022989"/>
    </source>
</evidence>
<dbReference type="OrthoDB" id="6612291at2759"/>
<evidence type="ECO:0000313" key="8">
    <source>
        <dbReference type="EMBL" id="OIW31455.1"/>
    </source>
</evidence>
<protein>
    <submittedName>
        <fullName evidence="8">General substrate transporter</fullName>
    </submittedName>
</protein>
<sequence>MPAVEHTETRTNAGLDDHNSKPTLRDFWENKRVLLFCMYIFLLPVNFGFEVTTVGKILAMNQFLARFGVAAAHGTRVIPVTSQQILNAGTTIGLFTSAFATGFISDLVGRKKTIMLGCFICITGVLVQYFTHSILMLFGGKTIATFGFGLGHSLGPVFVAELAPVKLRGICLALINTNIVLGQWLMSLVIYTCGAHYVGDIAWRIPLIVQVLPACILLLGSPWLPESPTWLIIKQRPQDAAAAYRTFNGPKFNVDVAMMTAQAAVTAELELSKQRSSWLQLFKGSDGRRTLIIVMVYLSQQFIGTNFIGGYLTYYFRLAGVVNPLAIGQMAYAVQLFGNLCSLPLVDRFGRRPIIVGGMITMTVGLLVIGLISLSPTKAALNAIVAFMVIWGWLYQVTIGAVAYAVGAETPSPLLRQKTYSLNIAISTAVSCAVLQIMPYLINTDKANLGAKVCFVFMGLSLPACAYLYFCLPEMKGRNYAELQEMFQAGVPARKFKTYVTQVNADLGEKREKMEATA</sequence>
<reference evidence="8 9" key="1">
    <citation type="submission" date="2016-10" db="EMBL/GenBank/DDBJ databases">
        <title>Draft genome sequence of Coniochaeta ligniaria NRRL30616, a lignocellulolytic fungus for bioabatement of inhibitors in plant biomass hydrolysates.</title>
        <authorList>
            <consortium name="DOE Joint Genome Institute"/>
            <person name="Jimenez D.J."/>
            <person name="Hector R.E."/>
            <person name="Riley R."/>
            <person name="Sun H."/>
            <person name="Grigoriev I.V."/>
            <person name="Van Elsas J.D."/>
            <person name="Nichols N.N."/>
        </authorList>
    </citation>
    <scope>NUCLEOTIDE SEQUENCE [LARGE SCALE GENOMIC DNA]</scope>
    <source>
        <strain evidence="8 9">NRRL 30616</strain>
    </source>
</reference>
<evidence type="ECO:0000313" key="9">
    <source>
        <dbReference type="Proteomes" id="UP000182658"/>
    </source>
</evidence>
<dbReference type="PANTHER" id="PTHR48022">
    <property type="entry name" value="PLASTIDIC GLUCOSE TRANSPORTER 4"/>
    <property type="match status" value="1"/>
</dbReference>
<comment type="subcellular location">
    <subcellularLocation>
        <location evidence="1">Membrane</location>
        <topology evidence="1">Multi-pass membrane protein</topology>
    </subcellularLocation>
</comment>
<feature type="transmembrane region" description="Helical" evidence="6">
    <location>
        <begin position="85"/>
        <end position="104"/>
    </location>
</feature>
<evidence type="ECO:0000256" key="6">
    <source>
        <dbReference type="SAM" id="Phobius"/>
    </source>
</evidence>
<name>A0A1J7IUW3_9PEZI</name>
<dbReference type="Gene3D" id="1.20.1250.20">
    <property type="entry name" value="MFS general substrate transporter like domains"/>
    <property type="match status" value="1"/>
</dbReference>
<evidence type="ECO:0000256" key="3">
    <source>
        <dbReference type="ARBA" id="ARBA00022692"/>
    </source>
</evidence>
<dbReference type="GO" id="GO:0005351">
    <property type="term" value="F:carbohydrate:proton symporter activity"/>
    <property type="evidence" value="ECO:0007669"/>
    <property type="project" value="TreeGrafter"/>
</dbReference>
<dbReference type="FunFam" id="1.20.1250.20:FF:000078">
    <property type="entry name" value="MFS maltose transporter, putative"/>
    <property type="match status" value="1"/>
</dbReference>
<dbReference type="SUPFAM" id="SSF103473">
    <property type="entry name" value="MFS general substrate transporter"/>
    <property type="match status" value="1"/>
</dbReference>
<gene>
    <name evidence="8" type="ORF">CONLIGDRAFT_573517</name>
</gene>
<comment type="similarity">
    <text evidence="2">Belongs to the major facilitator superfamily. Sugar transporter (TC 2.A.1.1) family.</text>
</comment>
<feature type="domain" description="Major facilitator superfamily (MFS) profile" evidence="7">
    <location>
        <begin position="36"/>
        <end position="476"/>
    </location>
</feature>
<dbReference type="GO" id="GO:0016020">
    <property type="term" value="C:membrane"/>
    <property type="evidence" value="ECO:0007669"/>
    <property type="project" value="UniProtKB-SubCell"/>
</dbReference>
<dbReference type="EMBL" id="KV875096">
    <property type="protein sequence ID" value="OIW31455.1"/>
    <property type="molecule type" value="Genomic_DNA"/>
</dbReference>
<dbReference type="InterPro" id="IPR036259">
    <property type="entry name" value="MFS_trans_sf"/>
</dbReference>
<feature type="transmembrane region" description="Helical" evidence="6">
    <location>
        <begin position="170"/>
        <end position="191"/>
    </location>
</feature>
<feature type="transmembrane region" description="Helical" evidence="6">
    <location>
        <begin position="203"/>
        <end position="224"/>
    </location>
</feature>
<feature type="transmembrane region" description="Helical" evidence="6">
    <location>
        <begin position="33"/>
        <end position="51"/>
    </location>
</feature>
<dbReference type="InterPro" id="IPR020846">
    <property type="entry name" value="MFS_dom"/>
</dbReference>
<feature type="transmembrane region" description="Helical" evidence="6">
    <location>
        <begin position="420"/>
        <end position="443"/>
    </location>
</feature>
<dbReference type="PANTHER" id="PTHR48022:SF5">
    <property type="entry name" value="ALPHA-GLUCOSIDES PERMEASE MPH2-RELATED"/>
    <property type="match status" value="1"/>
</dbReference>
<feature type="transmembrane region" description="Helical" evidence="6">
    <location>
        <begin position="326"/>
        <end position="346"/>
    </location>
</feature>
<feature type="transmembrane region" description="Helical" evidence="6">
    <location>
        <begin position="380"/>
        <end position="408"/>
    </location>
</feature>
<dbReference type="InterPro" id="IPR005828">
    <property type="entry name" value="MFS_sugar_transport-like"/>
</dbReference>
<dbReference type="InParanoid" id="A0A1J7IUW3"/>
<dbReference type="PROSITE" id="PS50850">
    <property type="entry name" value="MFS"/>
    <property type="match status" value="1"/>
</dbReference>
<dbReference type="Pfam" id="PF00083">
    <property type="entry name" value="Sugar_tr"/>
    <property type="match status" value="1"/>
</dbReference>
<dbReference type="InterPro" id="IPR005829">
    <property type="entry name" value="Sugar_transporter_CS"/>
</dbReference>
<accession>A0A1J7IUW3</accession>
<keyword evidence="5 6" id="KW-0472">Membrane</keyword>
<dbReference type="Proteomes" id="UP000182658">
    <property type="component" value="Unassembled WGS sequence"/>
</dbReference>
<evidence type="ECO:0000256" key="2">
    <source>
        <dbReference type="ARBA" id="ARBA00010992"/>
    </source>
</evidence>
<evidence type="ECO:0000256" key="5">
    <source>
        <dbReference type="ARBA" id="ARBA00023136"/>
    </source>
</evidence>
<feature type="transmembrane region" description="Helical" evidence="6">
    <location>
        <begin position="116"/>
        <end position="137"/>
    </location>
</feature>